<evidence type="ECO:0000313" key="4">
    <source>
        <dbReference type="Proteomes" id="UP000323067"/>
    </source>
</evidence>
<dbReference type="VEuPathDB" id="FungiDB:CCM_00592"/>
<proteinExistence type="predicted"/>
<gene>
    <name evidence="3" type="ORF">A9K55_001540</name>
</gene>
<feature type="region of interest" description="Disordered" evidence="1">
    <location>
        <begin position="290"/>
        <end position="328"/>
    </location>
</feature>
<evidence type="ECO:0000256" key="2">
    <source>
        <dbReference type="SAM" id="Phobius"/>
    </source>
</evidence>
<organism evidence="3 4">
    <name type="scientific">Cordyceps militaris</name>
    <name type="common">Caterpillar fungus</name>
    <name type="synonym">Clavaria militaris</name>
    <dbReference type="NCBI Taxonomy" id="73501"/>
    <lineage>
        <taxon>Eukaryota</taxon>
        <taxon>Fungi</taxon>
        <taxon>Dikarya</taxon>
        <taxon>Ascomycota</taxon>
        <taxon>Pezizomycotina</taxon>
        <taxon>Sordariomycetes</taxon>
        <taxon>Hypocreomycetidae</taxon>
        <taxon>Hypocreales</taxon>
        <taxon>Cordycipitaceae</taxon>
        <taxon>Cordyceps</taxon>
    </lineage>
</organism>
<feature type="transmembrane region" description="Helical" evidence="2">
    <location>
        <begin position="54"/>
        <end position="73"/>
    </location>
</feature>
<sequence>MLAVAHGHASTLSSTTSTPHDASSIGRDALARLIAAHTNNTSHGSPKARRNTTLVAALCYFITIPFLILVLIGNTHINGVLNDIYFFKLDVSHIIPIAVDNSQLLNSVARSLGLHDFYSVGLWNFCEGFIDEGVTFCSKPKQFYWFNPVEVLVSELLAGAKIALPSQVITILKLLRIGSQVMYGCFMAGTVLNVLLLLLTPLATRRRLFSLFISIIGLLSVIVLVVAAVIATVISVAARIALTAQDQLNITADIGIKMFVFMWIAALVTLLAFLLHSAMGCFCRPQRLKRSSSSKGSSPSMAETSGSGHHNGVLPRFVRRNKTNGSSS</sequence>
<evidence type="ECO:0000313" key="3">
    <source>
        <dbReference type="EMBL" id="ATY66012.1"/>
    </source>
</evidence>
<protein>
    <submittedName>
        <fullName evidence="3">Integral membrane</fullName>
    </submittedName>
</protein>
<feature type="compositionally biased region" description="Polar residues" evidence="1">
    <location>
        <begin position="10"/>
        <end position="21"/>
    </location>
</feature>
<dbReference type="Proteomes" id="UP000323067">
    <property type="component" value="Chromosome iii"/>
</dbReference>
<dbReference type="EMBL" id="CP023326">
    <property type="protein sequence ID" value="ATY66012.1"/>
    <property type="molecule type" value="Genomic_DNA"/>
</dbReference>
<name>A0A2H4SSD5_CORMI</name>
<reference evidence="3 4" key="1">
    <citation type="journal article" date="2017" name="BMC Genomics">
        <title>Chromosome level assembly and secondary metabolite potential of the parasitic fungus Cordyceps militaris.</title>
        <authorList>
            <person name="Kramer G.J."/>
            <person name="Nodwell J.R."/>
        </authorList>
    </citation>
    <scope>NUCLEOTIDE SEQUENCE [LARGE SCALE GENOMIC DNA]</scope>
    <source>
        <strain evidence="3 4">ATCC 34164</strain>
    </source>
</reference>
<dbReference type="GO" id="GO:0051285">
    <property type="term" value="C:cell cortex of cell tip"/>
    <property type="evidence" value="ECO:0007669"/>
    <property type="project" value="TreeGrafter"/>
</dbReference>
<feature type="region of interest" description="Disordered" evidence="1">
    <location>
        <begin position="1"/>
        <end position="23"/>
    </location>
</feature>
<dbReference type="OrthoDB" id="2327445at2759"/>
<dbReference type="GO" id="GO:0005886">
    <property type="term" value="C:plasma membrane"/>
    <property type="evidence" value="ECO:0007669"/>
    <property type="project" value="InterPro"/>
</dbReference>
<dbReference type="InterPro" id="IPR052413">
    <property type="entry name" value="SUR7_domain"/>
</dbReference>
<feature type="transmembrane region" description="Helical" evidence="2">
    <location>
        <begin position="258"/>
        <end position="283"/>
    </location>
</feature>
<dbReference type="PANTHER" id="PTHR28019:SF2">
    <property type="entry name" value="CELL MEMBRANE PROTEIN YLR413W-RELATED"/>
    <property type="match status" value="1"/>
</dbReference>
<feature type="transmembrane region" description="Helical" evidence="2">
    <location>
        <begin position="211"/>
        <end position="238"/>
    </location>
</feature>
<accession>A0A2H4SSD5</accession>
<keyword evidence="2" id="KW-1133">Transmembrane helix</keyword>
<dbReference type="AlphaFoldDB" id="A0A2H4SSD5"/>
<dbReference type="PANTHER" id="PTHR28019">
    <property type="entry name" value="CELL MEMBRANE PROTEIN YLR413W-RELATED"/>
    <property type="match status" value="1"/>
</dbReference>
<dbReference type="InterPro" id="IPR009571">
    <property type="entry name" value="SUR7/Rim9-like_fungi"/>
</dbReference>
<feature type="transmembrane region" description="Helical" evidence="2">
    <location>
        <begin position="181"/>
        <end position="199"/>
    </location>
</feature>
<dbReference type="VEuPathDB" id="FungiDB:A9K55_001540"/>
<keyword evidence="2" id="KW-0472">Membrane</keyword>
<dbReference type="Pfam" id="PF06687">
    <property type="entry name" value="SUR7"/>
    <property type="match status" value="1"/>
</dbReference>
<dbReference type="GO" id="GO:0031505">
    <property type="term" value="P:fungal-type cell wall organization"/>
    <property type="evidence" value="ECO:0007669"/>
    <property type="project" value="TreeGrafter"/>
</dbReference>
<keyword evidence="2" id="KW-0812">Transmembrane</keyword>
<evidence type="ECO:0000256" key="1">
    <source>
        <dbReference type="SAM" id="MobiDB-lite"/>
    </source>
</evidence>